<dbReference type="CDD" id="cd02440">
    <property type="entry name" value="AdoMet_MTases"/>
    <property type="match status" value="1"/>
</dbReference>
<dbReference type="OrthoDB" id="9791837at2"/>
<evidence type="ECO:0008006" key="3">
    <source>
        <dbReference type="Google" id="ProtNLM"/>
    </source>
</evidence>
<gene>
    <name evidence="1" type="ORF">THSYN_21375</name>
</gene>
<dbReference type="KEGG" id="tsy:THSYN_21375"/>
<accession>A0A2K8UDS4</accession>
<reference evidence="1 2" key="1">
    <citation type="submission" date="2017-03" db="EMBL/GenBank/DDBJ databases">
        <title>Complete genome sequence of Candidatus 'Thiodictyon syntrophicum' sp. nov. strain Cad16T, a photolithoautotroph purple sulfur bacterium isolated from an alpine meromictic lake.</title>
        <authorList>
            <person name="Luedin S.M."/>
            <person name="Pothier J.F."/>
            <person name="Danza F."/>
            <person name="Storelli N."/>
            <person name="Wittwer M."/>
            <person name="Tonolla M."/>
        </authorList>
    </citation>
    <scope>NUCLEOTIDE SEQUENCE [LARGE SCALE GENOMIC DNA]</scope>
    <source>
        <strain evidence="1 2">Cad16T</strain>
    </source>
</reference>
<dbReference type="InterPro" id="IPR029063">
    <property type="entry name" value="SAM-dependent_MTases_sf"/>
</dbReference>
<dbReference type="Gene3D" id="3.40.50.150">
    <property type="entry name" value="Vaccinia Virus protein VP39"/>
    <property type="match status" value="1"/>
</dbReference>
<proteinExistence type="predicted"/>
<protein>
    <recommendedName>
        <fullName evidence="3">Methyltransferase domain-containing protein</fullName>
    </recommendedName>
</protein>
<organism evidence="1 2">
    <name type="scientific">Candidatus Thiodictyon syntrophicum</name>
    <dbReference type="NCBI Taxonomy" id="1166950"/>
    <lineage>
        <taxon>Bacteria</taxon>
        <taxon>Pseudomonadati</taxon>
        <taxon>Pseudomonadota</taxon>
        <taxon>Gammaproteobacteria</taxon>
        <taxon>Chromatiales</taxon>
        <taxon>Chromatiaceae</taxon>
        <taxon>Thiodictyon</taxon>
    </lineage>
</organism>
<evidence type="ECO:0000313" key="2">
    <source>
        <dbReference type="Proteomes" id="UP000232638"/>
    </source>
</evidence>
<dbReference type="EMBL" id="CP020370">
    <property type="protein sequence ID" value="AUB83241.1"/>
    <property type="molecule type" value="Genomic_DNA"/>
</dbReference>
<evidence type="ECO:0000313" key="1">
    <source>
        <dbReference type="EMBL" id="AUB83241.1"/>
    </source>
</evidence>
<dbReference type="RefSeq" id="WP_100920931.1">
    <property type="nucleotide sequence ID" value="NZ_CP020370.1"/>
</dbReference>
<dbReference type="AlphaFoldDB" id="A0A2K8UDS4"/>
<dbReference type="Pfam" id="PF08003">
    <property type="entry name" value="Methyltransf_9"/>
    <property type="match status" value="1"/>
</dbReference>
<dbReference type="SUPFAM" id="SSF53335">
    <property type="entry name" value="S-adenosyl-L-methionine-dependent methyltransferases"/>
    <property type="match status" value="1"/>
</dbReference>
<dbReference type="InterPro" id="IPR027555">
    <property type="entry name" value="Mo5U34_MeTrfas-like"/>
</dbReference>
<name>A0A2K8UDS4_9GAMM</name>
<keyword evidence="2" id="KW-1185">Reference proteome</keyword>
<dbReference type="Proteomes" id="UP000232638">
    <property type="component" value="Chromosome"/>
</dbReference>
<sequence length="277" mass="30198">MLYQLKVRALKSPLLQRLSARAQALFGRGLGVSEVPDRLKEDLIRRLVPGKTFADIGCMWRVNGLFSFVAEDAGAARVAAVDIYPASREFTAELVRLDSRVQFIQGDIHDAGTLQAIGRRDLVFCSGLLYHTPNPIDTLMQLRRICDGVLILNTSTVPEHPGIKNFAVFYPYLDQGQRRLWSLGEGALGVSTPYDPAQGYANWIWGFSHSCLESMLRCAGFRVIERYGQGFLSCVVCETVAPGFLPAAGDWTLAPVPRTFSGQGAAPPAAQPAAGSP</sequence>